<evidence type="ECO:0000256" key="3">
    <source>
        <dbReference type="ARBA" id="ARBA00022500"/>
    </source>
</evidence>
<sequence>MESTSPEVVKDIERHIEHKMSMSETVGFTEIGGTKYIAEVLNSVDRSTEKYILEELAKKDPKLSEEIRKSMFVFEDISKLSNQAIQTVLKQVDQTVITVALKGANDEVKKYIMSNLSKRLQEMINDDLEVMGPMKIRDVEEAQQKIVNTVRTLEESGEIIVSRGDGSDVLL</sequence>
<name>A0A644WIJ3_9ZZZZ</name>
<dbReference type="Pfam" id="PF01706">
    <property type="entry name" value="FliG_C"/>
    <property type="match status" value="1"/>
</dbReference>
<organism evidence="6">
    <name type="scientific">bioreactor metagenome</name>
    <dbReference type="NCBI Taxonomy" id="1076179"/>
    <lineage>
        <taxon>unclassified sequences</taxon>
        <taxon>metagenomes</taxon>
        <taxon>ecological metagenomes</taxon>
    </lineage>
</organism>
<dbReference type="GO" id="GO:0006935">
    <property type="term" value="P:chemotaxis"/>
    <property type="evidence" value="ECO:0007669"/>
    <property type="project" value="UniProtKB-KW"/>
</dbReference>
<comment type="caution">
    <text evidence="6">The sequence shown here is derived from an EMBL/GenBank/DDBJ whole genome shotgun (WGS) entry which is preliminary data.</text>
</comment>
<dbReference type="GO" id="GO:0003774">
    <property type="term" value="F:cytoskeletal motor activity"/>
    <property type="evidence" value="ECO:0007669"/>
    <property type="project" value="InterPro"/>
</dbReference>
<dbReference type="InterPro" id="IPR023087">
    <property type="entry name" value="Flg_Motor_Flig_C"/>
</dbReference>
<evidence type="ECO:0000259" key="5">
    <source>
        <dbReference type="Pfam" id="PF01706"/>
    </source>
</evidence>
<dbReference type="GO" id="GO:0009288">
    <property type="term" value="C:bacterial-type flagellum"/>
    <property type="evidence" value="ECO:0007669"/>
    <property type="project" value="InterPro"/>
</dbReference>
<gene>
    <name evidence="6" type="primary">fliG_8</name>
    <name evidence="6" type="ORF">SDC9_49953</name>
</gene>
<dbReference type="AlphaFoldDB" id="A0A644WIJ3"/>
<evidence type="ECO:0000256" key="4">
    <source>
        <dbReference type="ARBA" id="ARBA00023136"/>
    </source>
</evidence>
<dbReference type="EMBL" id="VSSQ01000974">
    <property type="protein sequence ID" value="MPM03686.1"/>
    <property type="molecule type" value="Genomic_DNA"/>
</dbReference>
<proteinExistence type="predicted"/>
<keyword evidence="2" id="KW-1003">Cell membrane</keyword>
<keyword evidence="3" id="KW-0145">Chemotaxis</keyword>
<protein>
    <submittedName>
        <fullName evidence="6">Flagellar motor switch protein FliG</fullName>
    </submittedName>
</protein>
<dbReference type="SUPFAM" id="SSF48029">
    <property type="entry name" value="FliG"/>
    <property type="match status" value="1"/>
</dbReference>
<evidence type="ECO:0000256" key="1">
    <source>
        <dbReference type="ARBA" id="ARBA00004413"/>
    </source>
</evidence>
<dbReference type="GO" id="GO:0005886">
    <property type="term" value="C:plasma membrane"/>
    <property type="evidence" value="ECO:0007669"/>
    <property type="project" value="UniProtKB-SubCell"/>
</dbReference>
<dbReference type="InterPro" id="IPR000090">
    <property type="entry name" value="Flg_Motor_Flig"/>
</dbReference>
<keyword evidence="6" id="KW-0966">Cell projection</keyword>
<evidence type="ECO:0000313" key="6">
    <source>
        <dbReference type="EMBL" id="MPM03686.1"/>
    </source>
</evidence>
<dbReference type="FunFam" id="1.10.220.30:FF:000001">
    <property type="entry name" value="Flagellar motor switch protein FliG"/>
    <property type="match status" value="1"/>
</dbReference>
<reference evidence="6" key="1">
    <citation type="submission" date="2019-08" db="EMBL/GenBank/DDBJ databases">
        <authorList>
            <person name="Kucharzyk K."/>
            <person name="Murdoch R.W."/>
            <person name="Higgins S."/>
            <person name="Loffler F."/>
        </authorList>
    </citation>
    <scope>NUCLEOTIDE SEQUENCE</scope>
</reference>
<keyword evidence="6" id="KW-0969">Cilium</keyword>
<feature type="domain" description="Flagellar motor switch protein FliG C-terminal" evidence="5">
    <location>
        <begin position="54"/>
        <end position="160"/>
    </location>
</feature>
<keyword evidence="4" id="KW-0472">Membrane</keyword>
<dbReference type="GO" id="GO:0071973">
    <property type="term" value="P:bacterial-type flagellum-dependent cell motility"/>
    <property type="evidence" value="ECO:0007669"/>
    <property type="project" value="InterPro"/>
</dbReference>
<dbReference type="PANTHER" id="PTHR30534:SF0">
    <property type="entry name" value="FLAGELLAR MOTOR SWITCH PROTEIN FLIG"/>
    <property type="match status" value="1"/>
</dbReference>
<dbReference type="Gene3D" id="1.10.220.30">
    <property type="match status" value="2"/>
</dbReference>
<accession>A0A644WIJ3</accession>
<dbReference type="InterPro" id="IPR011002">
    <property type="entry name" value="FliG_a-hlx"/>
</dbReference>
<keyword evidence="6" id="KW-0282">Flagellum</keyword>
<dbReference type="PANTHER" id="PTHR30534">
    <property type="entry name" value="FLAGELLAR MOTOR SWITCH PROTEIN FLIG"/>
    <property type="match status" value="1"/>
</dbReference>
<comment type="subcellular location">
    <subcellularLocation>
        <location evidence="1">Cell membrane</location>
        <topology evidence="1">Peripheral membrane protein</topology>
        <orientation evidence="1">Cytoplasmic side</orientation>
    </subcellularLocation>
</comment>
<dbReference type="PRINTS" id="PR00954">
    <property type="entry name" value="FLGMOTORFLIG"/>
</dbReference>
<evidence type="ECO:0000256" key="2">
    <source>
        <dbReference type="ARBA" id="ARBA00022475"/>
    </source>
</evidence>